<accession>A0A0R2NHW2</accession>
<comment type="caution">
    <text evidence="8">The sequence shown here is derived from an EMBL/GenBank/DDBJ whole genome shotgun (WGS) entry which is preliminary data.</text>
</comment>
<dbReference type="InterPro" id="IPR005249">
    <property type="entry name" value="YqeK"/>
</dbReference>
<dbReference type="GO" id="GO:0008803">
    <property type="term" value="F:bis(5'-nucleosyl)-tetraphosphatase (symmetrical) activity"/>
    <property type="evidence" value="ECO:0007669"/>
    <property type="project" value="UniProtKB-EC"/>
</dbReference>
<evidence type="ECO:0000256" key="4">
    <source>
        <dbReference type="ARBA" id="ARBA00022801"/>
    </source>
</evidence>
<evidence type="ECO:0000313" key="9">
    <source>
        <dbReference type="Proteomes" id="UP000051249"/>
    </source>
</evidence>
<dbReference type="PROSITE" id="PS51831">
    <property type="entry name" value="HD"/>
    <property type="match status" value="1"/>
</dbReference>
<gene>
    <name evidence="8" type="ORF">IV88_GL000201</name>
</gene>
<evidence type="ECO:0000256" key="1">
    <source>
        <dbReference type="ARBA" id="ARBA00012506"/>
    </source>
</evidence>
<evidence type="ECO:0000256" key="2">
    <source>
        <dbReference type="ARBA" id="ARBA00022723"/>
    </source>
</evidence>
<dbReference type="PANTHER" id="PTHR35795">
    <property type="entry name" value="SLR1885 PROTEIN"/>
    <property type="match status" value="1"/>
</dbReference>
<keyword evidence="5" id="KW-0408">Iron</keyword>
<keyword evidence="9" id="KW-1185">Reference proteome</keyword>
<dbReference type="OrthoDB" id="9782134at2"/>
<dbReference type="GO" id="GO:0000166">
    <property type="term" value="F:nucleotide binding"/>
    <property type="evidence" value="ECO:0007669"/>
    <property type="project" value="UniProtKB-KW"/>
</dbReference>
<dbReference type="Pfam" id="PF01966">
    <property type="entry name" value="HD"/>
    <property type="match status" value="1"/>
</dbReference>
<evidence type="ECO:0000256" key="6">
    <source>
        <dbReference type="ARBA" id="ARBA00049417"/>
    </source>
</evidence>
<evidence type="ECO:0000256" key="3">
    <source>
        <dbReference type="ARBA" id="ARBA00022741"/>
    </source>
</evidence>
<protein>
    <recommendedName>
        <fullName evidence="1">bis(5'-nucleosyl)-tetraphosphatase (symmetrical)</fullName>
        <ecNumber evidence="1">3.6.1.41</ecNumber>
    </recommendedName>
</protein>
<dbReference type="SUPFAM" id="SSF109604">
    <property type="entry name" value="HD-domain/PDEase-like"/>
    <property type="match status" value="1"/>
</dbReference>
<feature type="domain" description="HD" evidence="7">
    <location>
        <begin position="32"/>
        <end position="146"/>
    </location>
</feature>
<evidence type="ECO:0000259" key="7">
    <source>
        <dbReference type="PROSITE" id="PS51831"/>
    </source>
</evidence>
<keyword evidence="3" id="KW-0547">Nucleotide-binding</keyword>
<dbReference type="EMBL" id="JQCQ01000011">
    <property type="protein sequence ID" value="KRO25364.1"/>
    <property type="molecule type" value="Genomic_DNA"/>
</dbReference>
<dbReference type="RefSeq" id="WP_057798970.1">
    <property type="nucleotide sequence ID" value="NZ_BJZZ01000010.1"/>
</dbReference>
<dbReference type="InterPro" id="IPR006675">
    <property type="entry name" value="HDIG_dom"/>
</dbReference>
<dbReference type="GO" id="GO:0046872">
    <property type="term" value="F:metal ion binding"/>
    <property type="evidence" value="ECO:0007669"/>
    <property type="project" value="UniProtKB-KW"/>
</dbReference>
<sequence>MNVNDLEYQNNYIKYTRSELIERVSKSVNESRFNHILRVEKKAVELAEQYNGDIEKASIAALLHDYAKQRSDAEFIKYINKYELKPILLDYGNAIWHGVVGAEIIKSELNIYDEEILNAVRRHTIGAPVMTLLDQITFVADYIEDGRDFDGVKEAREVTSKSLQEGVLYQLEHTTSYLVENQKPIYPEMIDAYNAWVQRVKL</sequence>
<dbReference type="CDD" id="cd00077">
    <property type="entry name" value="HDc"/>
    <property type="match status" value="1"/>
</dbReference>
<dbReference type="PATRIC" id="fig|480391.4.peg.204"/>
<name>A0A0R2NHW2_9LACO</name>
<organism evidence="8 9">
    <name type="scientific">Pediococcus argentinicus</name>
    <dbReference type="NCBI Taxonomy" id="480391"/>
    <lineage>
        <taxon>Bacteria</taxon>
        <taxon>Bacillati</taxon>
        <taxon>Bacillota</taxon>
        <taxon>Bacilli</taxon>
        <taxon>Lactobacillales</taxon>
        <taxon>Lactobacillaceae</taxon>
        <taxon>Pediococcus</taxon>
    </lineage>
</organism>
<dbReference type="InterPro" id="IPR006674">
    <property type="entry name" value="HD_domain"/>
</dbReference>
<reference evidence="8 9" key="1">
    <citation type="journal article" date="2015" name="Genome Announc.">
        <title>Expanding the biotechnology potential of lactobacilli through comparative genomics of 213 strains and associated genera.</title>
        <authorList>
            <person name="Sun Z."/>
            <person name="Harris H.M."/>
            <person name="McCann A."/>
            <person name="Guo C."/>
            <person name="Argimon S."/>
            <person name="Zhang W."/>
            <person name="Yang X."/>
            <person name="Jeffery I.B."/>
            <person name="Cooney J.C."/>
            <person name="Kagawa T.F."/>
            <person name="Liu W."/>
            <person name="Song Y."/>
            <person name="Salvetti E."/>
            <person name="Wrobel A."/>
            <person name="Rasinkangas P."/>
            <person name="Parkhill J."/>
            <person name="Rea M.C."/>
            <person name="O'Sullivan O."/>
            <person name="Ritari J."/>
            <person name="Douillard F.P."/>
            <person name="Paul Ross R."/>
            <person name="Yang R."/>
            <person name="Briner A.E."/>
            <person name="Felis G.E."/>
            <person name="de Vos W.M."/>
            <person name="Barrangou R."/>
            <person name="Klaenhammer T.R."/>
            <person name="Caufield P.W."/>
            <person name="Cui Y."/>
            <person name="Zhang H."/>
            <person name="O'Toole P.W."/>
        </authorList>
    </citation>
    <scope>NUCLEOTIDE SEQUENCE [LARGE SCALE GENOMIC DNA]</scope>
    <source>
        <strain evidence="8 9">DSM 23026</strain>
    </source>
</reference>
<dbReference type="Proteomes" id="UP000051249">
    <property type="component" value="Unassembled WGS sequence"/>
</dbReference>
<dbReference type="AlphaFoldDB" id="A0A0R2NHW2"/>
<dbReference type="NCBIfam" id="TIGR00277">
    <property type="entry name" value="HDIG"/>
    <property type="match status" value="1"/>
</dbReference>
<dbReference type="EC" id="3.6.1.41" evidence="1"/>
<keyword evidence="2" id="KW-0479">Metal-binding</keyword>
<dbReference type="InterPro" id="IPR003607">
    <property type="entry name" value="HD/PDEase_dom"/>
</dbReference>
<dbReference type="InterPro" id="IPR051094">
    <property type="entry name" value="Diverse_Catalytic_Enzymes"/>
</dbReference>
<dbReference type="NCBIfam" id="TIGR00488">
    <property type="entry name" value="bis(5'-nucleosyl)-tetraphosphatase (symmetrical) YqeK"/>
    <property type="match status" value="1"/>
</dbReference>
<dbReference type="PANTHER" id="PTHR35795:SF1">
    <property type="entry name" value="BIS(5'-NUCLEOSYL)-TETRAPHOSPHATASE, SYMMETRICAL"/>
    <property type="match status" value="1"/>
</dbReference>
<dbReference type="SMART" id="SM00471">
    <property type="entry name" value="HDc"/>
    <property type="match status" value="1"/>
</dbReference>
<comment type="catalytic activity">
    <reaction evidence="6">
        <text>P(1),P(4)-bis(5'-adenosyl) tetraphosphate + H2O = 2 ADP + 2 H(+)</text>
        <dbReference type="Rhea" id="RHEA:24252"/>
        <dbReference type="ChEBI" id="CHEBI:15377"/>
        <dbReference type="ChEBI" id="CHEBI:15378"/>
        <dbReference type="ChEBI" id="CHEBI:58141"/>
        <dbReference type="ChEBI" id="CHEBI:456216"/>
        <dbReference type="EC" id="3.6.1.41"/>
    </reaction>
</comment>
<dbReference type="Gene3D" id="1.10.3210.10">
    <property type="entry name" value="Hypothetical protein af1432"/>
    <property type="match status" value="1"/>
</dbReference>
<proteinExistence type="predicted"/>
<evidence type="ECO:0000256" key="5">
    <source>
        <dbReference type="ARBA" id="ARBA00023004"/>
    </source>
</evidence>
<keyword evidence="4 8" id="KW-0378">Hydrolase</keyword>
<evidence type="ECO:0000313" key="8">
    <source>
        <dbReference type="EMBL" id="KRO25364.1"/>
    </source>
</evidence>